<protein>
    <submittedName>
        <fullName evidence="1">Uncharacterized protein</fullName>
    </submittedName>
</protein>
<evidence type="ECO:0000313" key="2">
    <source>
        <dbReference type="Proteomes" id="UP000595437"/>
    </source>
</evidence>
<dbReference type="EMBL" id="CP045895">
    <property type="protein sequence ID" value="QQP48874.1"/>
    <property type="molecule type" value="Genomic_DNA"/>
</dbReference>
<organism evidence="1 2">
    <name type="scientific">Caligus rogercresseyi</name>
    <name type="common">Sea louse</name>
    <dbReference type="NCBI Taxonomy" id="217165"/>
    <lineage>
        <taxon>Eukaryota</taxon>
        <taxon>Metazoa</taxon>
        <taxon>Ecdysozoa</taxon>
        <taxon>Arthropoda</taxon>
        <taxon>Crustacea</taxon>
        <taxon>Multicrustacea</taxon>
        <taxon>Hexanauplia</taxon>
        <taxon>Copepoda</taxon>
        <taxon>Siphonostomatoida</taxon>
        <taxon>Caligidae</taxon>
        <taxon>Caligus</taxon>
    </lineage>
</organism>
<dbReference type="Proteomes" id="UP000595437">
    <property type="component" value="Chromosome 6"/>
</dbReference>
<evidence type="ECO:0000313" key="1">
    <source>
        <dbReference type="EMBL" id="QQP48874.1"/>
    </source>
</evidence>
<dbReference type="AlphaFoldDB" id="A0A7T8HF43"/>
<name>A0A7T8HF43_CALRO</name>
<sequence>LILALFMPWRTPKPIKYWNNALICWFKLYASIHSHWECLETARVLNSGIIQIWGKFSVIFGHFWVILCPEGLQTPQN</sequence>
<proteinExistence type="predicted"/>
<feature type="non-terminal residue" evidence="1">
    <location>
        <position position="1"/>
    </location>
</feature>
<gene>
    <name evidence="1" type="ORF">FKW44_009333</name>
</gene>
<keyword evidence="2" id="KW-1185">Reference proteome</keyword>
<reference evidence="2" key="1">
    <citation type="submission" date="2021-01" db="EMBL/GenBank/DDBJ databases">
        <title>Caligus Genome Assembly.</title>
        <authorList>
            <person name="Gallardo-Escarate C."/>
        </authorList>
    </citation>
    <scope>NUCLEOTIDE SEQUENCE [LARGE SCALE GENOMIC DNA]</scope>
</reference>
<accession>A0A7T8HF43</accession>